<protein>
    <recommendedName>
        <fullName evidence="3">3-keto-disaccharide hydrolase domain-containing protein</fullName>
    </recommendedName>
</protein>
<reference evidence="1 2" key="1">
    <citation type="submission" date="2016-10" db="EMBL/GenBank/DDBJ databases">
        <title>Arsenicibacter rosenii gen. nov., sp. nov., an efficient arsenic-methylating bacterium isolated from an arsenic-contaminated paddy soil.</title>
        <authorList>
            <person name="Huang K."/>
        </authorList>
    </citation>
    <scope>NUCLEOTIDE SEQUENCE [LARGE SCALE GENOMIC DNA]</scope>
    <source>
        <strain evidence="1 2">SM-1</strain>
    </source>
</reference>
<proteinExistence type="predicted"/>
<organism evidence="1 2">
    <name type="scientific">Arsenicibacter rosenii</name>
    <dbReference type="NCBI Taxonomy" id="1750698"/>
    <lineage>
        <taxon>Bacteria</taxon>
        <taxon>Pseudomonadati</taxon>
        <taxon>Bacteroidota</taxon>
        <taxon>Cytophagia</taxon>
        <taxon>Cytophagales</taxon>
        <taxon>Spirosomataceae</taxon>
        <taxon>Arsenicibacter</taxon>
    </lineage>
</organism>
<sequence length="136" mass="14971">MIKLMQPFALPTMLHRVFVNASPALCLIRMFWLALFSYGSLSAQKTPPRKPTELRIPMTDQYQTGAVLNESGWNHVKLVVSGRQLKVYVNDMTKPAMIVPELEGPGLSGGISLNGAVNYANLDIRPDATAGIELMK</sequence>
<gene>
    <name evidence="1" type="ORF">BLX24_28315</name>
</gene>
<evidence type="ECO:0000313" key="1">
    <source>
        <dbReference type="EMBL" id="OIN55763.1"/>
    </source>
</evidence>
<dbReference type="EMBL" id="MORL01000037">
    <property type="protein sequence ID" value="OIN55763.1"/>
    <property type="molecule type" value="Genomic_DNA"/>
</dbReference>
<keyword evidence="2" id="KW-1185">Reference proteome</keyword>
<evidence type="ECO:0000313" key="2">
    <source>
        <dbReference type="Proteomes" id="UP000181790"/>
    </source>
</evidence>
<comment type="caution">
    <text evidence="1">The sequence shown here is derived from an EMBL/GenBank/DDBJ whole genome shotgun (WGS) entry which is preliminary data.</text>
</comment>
<name>A0A1S2VAN8_9BACT</name>
<accession>A0A1S2VAN8</accession>
<evidence type="ECO:0008006" key="3">
    <source>
        <dbReference type="Google" id="ProtNLM"/>
    </source>
</evidence>
<dbReference type="Proteomes" id="UP000181790">
    <property type="component" value="Unassembled WGS sequence"/>
</dbReference>
<dbReference type="AlphaFoldDB" id="A0A1S2VAN8"/>
<dbReference type="RefSeq" id="WP_071506605.1">
    <property type="nucleotide sequence ID" value="NZ_MORL01000037.1"/>
</dbReference>